<comment type="caution">
    <text evidence="1">The sequence shown here is derived from an EMBL/GenBank/DDBJ whole genome shotgun (WGS) entry which is preliminary data.</text>
</comment>
<evidence type="ECO:0000313" key="1">
    <source>
        <dbReference type="EMBL" id="GAA2704802.1"/>
    </source>
</evidence>
<proteinExistence type="predicted"/>
<evidence type="ECO:0008006" key="3">
    <source>
        <dbReference type="Google" id="ProtNLM"/>
    </source>
</evidence>
<evidence type="ECO:0000313" key="2">
    <source>
        <dbReference type="Proteomes" id="UP001499989"/>
    </source>
</evidence>
<name>A0ABN3TKR5_9ACTN</name>
<accession>A0ABN3TKR5</accession>
<organism evidence="1 2">
    <name type="scientific">Streptomyces violaceolatus</name>
    <dbReference type="NCBI Taxonomy" id="67378"/>
    <lineage>
        <taxon>Bacteria</taxon>
        <taxon>Bacillati</taxon>
        <taxon>Actinomycetota</taxon>
        <taxon>Actinomycetes</taxon>
        <taxon>Kitasatosporales</taxon>
        <taxon>Streptomycetaceae</taxon>
        <taxon>Streptomyces</taxon>
        <taxon>Streptomyces violaceoruber group</taxon>
    </lineage>
</organism>
<gene>
    <name evidence="1" type="ORF">GCM10010310_79160</name>
</gene>
<keyword evidence="2" id="KW-1185">Reference proteome</keyword>
<protein>
    <recommendedName>
        <fullName evidence="3">XRE family transcriptional regulator</fullName>
    </recommendedName>
</protein>
<dbReference type="RefSeq" id="WP_344572526.1">
    <property type="nucleotide sequence ID" value="NZ_BAAASK010000051.1"/>
</dbReference>
<reference evidence="1 2" key="1">
    <citation type="journal article" date="2019" name="Int. J. Syst. Evol. Microbiol.">
        <title>The Global Catalogue of Microorganisms (GCM) 10K type strain sequencing project: providing services to taxonomists for standard genome sequencing and annotation.</title>
        <authorList>
            <consortium name="The Broad Institute Genomics Platform"/>
            <consortium name="The Broad Institute Genome Sequencing Center for Infectious Disease"/>
            <person name="Wu L."/>
            <person name="Ma J."/>
        </authorList>
    </citation>
    <scope>NUCLEOTIDE SEQUENCE [LARGE SCALE GENOMIC DNA]</scope>
    <source>
        <strain evidence="1 2">JCM 4531</strain>
    </source>
</reference>
<sequence>MASRVVTTREDFAEKLREIKRNSDSESAGDLAKALNITLDAMMKILRGDLLPNLDSLMRMLVAMGAAPNESREVLAMHERLMMGMEQERALRGSERSRLRDTRDAIAASNTLGHGLRSAPPRAVRPYVPKFGQPDPIRAADPAQLQQVLRAVYVWGGSPSLRELEKRSAGALRRSTISDMLRSKPKLPDYDRYIGFLKACGIDTPSMDVWVYTWRRLAALQESPEVASWVSGASPVSTS</sequence>
<dbReference type="EMBL" id="BAAASK010000051">
    <property type="protein sequence ID" value="GAA2704802.1"/>
    <property type="molecule type" value="Genomic_DNA"/>
</dbReference>
<dbReference type="Proteomes" id="UP001499989">
    <property type="component" value="Unassembled WGS sequence"/>
</dbReference>